<evidence type="ECO:0000256" key="5">
    <source>
        <dbReference type="ARBA" id="ARBA00022840"/>
    </source>
</evidence>
<feature type="compositionally biased region" description="Basic and acidic residues" evidence="8">
    <location>
        <begin position="85"/>
        <end position="98"/>
    </location>
</feature>
<dbReference type="Proteomes" id="UP000652761">
    <property type="component" value="Unassembled WGS sequence"/>
</dbReference>
<keyword evidence="4" id="KW-0547">Nucleotide-binding</keyword>
<keyword evidence="11" id="KW-1185">Reference proteome</keyword>
<accession>A0A843VNF1</accession>
<dbReference type="AlphaFoldDB" id="A0A843VNF1"/>
<dbReference type="GO" id="GO:0016020">
    <property type="term" value="C:membrane"/>
    <property type="evidence" value="ECO:0007669"/>
    <property type="project" value="UniProtKB-SubCell"/>
</dbReference>
<evidence type="ECO:0000256" key="3">
    <source>
        <dbReference type="ARBA" id="ARBA00022723"/>
    </source>
</evidence>
<feature type="transmembrane region" description="Helical" evidence="9">
    <location>
        <begin position="182"/>
        <end position="204"/>
    </location>
</feature>
<feature type="compositionally biased region" description="Basic residues" evidence="8">
    <location>
        <begin position="99"/>
        <end position="116"/>
    </location>
</feature>
<feature type="region of interest" description="Disordered" evidence="8">
    <location>
        <begin position="85"/>
        <end position="121"/>
    </location>
</feature>
<dbReference type="PANTHER" id="PTHR43079">
    <property type="entry name" value="PROBABLE CADMIUM/ZINC-TRANSPORTING ATPASE HMA1"/>
    <property type="match status" value="1"/>
</dbReference>
<dbReference type="GO" id="GO:0005524">
    <property type="term" value="F:ATP binding"/>
    <property type="evidence" value="ECO:0007669"/>
    <property type="project" value="UniProtKB-KW"/>
</dbReference>
<organism evidence="10 11">
    <name type="scientific">Colocasia esculenta</name>
    <name type="common">Wild taro</name>
    <name type="synonym">Arum esculentum</name>
    <dbReference type="NCBI Taxonomy" id="4460"/>
    <lineage>
        <taxon>Eukaryota</taxon>
        <taxon>Viridiplantae</taxon>
        <taxon>Streptophyta</taxon>
        <taxon>Embryophyta</taxon>
        <taxon>Tracheophyta</taxon>
        <taxon>Spermatophyta</taxon>
        <taxon>Magnoliopsida</taxon>
        <taxon>Liliopsida</taxon>
        <taxon>Araceae</taxon>
        <taxon>Aroideae</taxon>
        <taxon>Colocasieae</taxon>
        <taxon>Colocasia</taxon>
    </lineage>
</organism>
<keyword evidence="6" id="KW-0460">Magnesium</keyword>
<evidence type="ECO:0000256" key="4">
    <source>
        <dbReference type="ARBA" id="ARBA00022741"/>
    </source>
</evidence>
<keyword evidence="9" id="KW-1133">Transmembrane helix</keyword>
<evidence type="ECO:0000313" key="10">
    <source>
        <dbReference type="EMBL" id="MQL95867.1"/>
    </source>
</evidence>
<keyword evidence="9" id="KW-0472">Membrane</keyword>
<comment type="caution">
    <text evidence="10">The sequence shown here is derived from an EMBL/GenBank/DDBJ whole genome shotgun (WGS) entry which is preliminary data.</text>
</comment>
<comment type="subcellular location">
    <subcellularLocation>
        <location evidence="1">Membrane</location>
        <topology evidence="1">Multi-pass membrane protein</topology>
    </subcellularLocation>
</comment>
<proteinExistence type="inferred from homology"/>
<dbReference type="OrthoDB" id="432719at2759"/>
<feature type="transmembrane region" description="Helical" evidence="9">
    <location>
        <begin position="210"/>
        <end position="230"/>
    </location>
</feature>
<dbReference type="EMBL" id="NMUH01001846">
    <property type="protein sequence ID" value="MQL95867.1"/>
    <property type="molecule type" value="Genomic_DNA"/>
</dbReference>
<dbReference type="InterPro" id="IPR051949">
    <property type="entry name" value="Cation_Transport_ATPase"/>
</dbReference>
<comment type="similarity">
    <text evidence="2">Belongs to the cation transport ATPase (P-type) (TC 3.A.3) family. Type IB subfamily.</text>
</comment>
<evidence type="ECO:0000256" key="9">
    <source>
        <dbReference type="SAM" id="Phobius"/>
    </source>
</evidence>
<dbReference type="GO" id="GO:0046872">
    <property type="term" value="F:metal ion binding"/>
    <property type="evidence" value="ECO:0007669"/>
    <property type="project" value="UniProtKB-KW"/>
</dbReference>
<keyword evidence="3" id="KW-0479">Metal-binding</keyword>
<evidence type="ECO:0000256" key="6">
    <source>
        <dbReference type="ARBA" id="ARBA00022842"/>
    </source>
</evidence>
<dbReference type="PANTHER" id="PTHR43079:SF1">
    <property type="entry name" value="CADMIUM_ZINC-TRANSPORTING ATPASE HMA1, CHLOROPLASTIC-RELATED"/>
    <property type="match status" value="1"/>
</dbReference>
<reference evidence="10" key="1">
    <citation type="submission" date="2017-07" db="EMBL/GenBank/DDBJ databases">
        <title>Taro Niue Genome Assembly and Annotation.</title>
        <authorList>
            <person name="Atibalentja N."/>
            <person name="Keating K."/>
            <person name="Fields C.J."/>
        </authorList>
    </citation>
    <scope>NUCLEOTIDE SEQUENCE</scope>
    <source>
        <strain evidence="10">Niue_2</strain>
        <tissue evidence="10">Leaf</tissue>
    </source>
</reference>
<evidence type="ECO:0000256" key="7">
    <source>
        <dbReference type="ARBA" id="ARBA00022967"/>
    </source>
</evidence>
<gene>
    <name evidence="10" type="ORF">Taro_028535</name>
</gene>
<keyword evidence="7" id="KW-1278">Translocase</keyword>
<keyword evidence="5" id="KW-0067">ATP-binding</keyword>
<evidence type="ECO:0000256" key="2">
    <source>
        <dbReference type="ARBA" id="ARBA00006024"/>
    </source>
</evidence>
<protein>
    <submittedName>
        <fullName evidence="10">Uncharacterized protein</fullName>
    </submittedName>
</protein>
<evidence type="ECO:0000256" key="8">
    <source>
        <dbReference type="SAM" id="MobiDB-lite"/>
    </source>
</evidence>
<name>A0A843VNF1_COLES</name>
<keyword evidence="9" id="KW-0812">Transmembrane</keyword>
<sequence>MVMEIIPFAASAGGSALRMLRCRTRSNREILRPSSFPLPVHRHLPVPCCRLLLIGVGRSWGTSRLSPLHFRPRLLHGESFAGCRAHGDHAHHHDEHIHDSHRRPHHQHHHHHHHHHEGAAGEPTAAEQAVLQFATAVGWVRLADFLREHLQLCCSSMALLLAAATSPYLLPRPTVKPFQDATILLAFLLVGISLAIPAVLNVFILNAGRVNIHVLMALAAFASVFMGNALEGGLLLAMFNLAHIAEEYFTSRAMIDVKELKDNHPEFALVLEANGDVHPQFSELKYTKIPVRDIKVGSYLLVRAGEVSALCVLD</sequence>
<evidence type="ECO:0000313" key="11">
    <source>
        <dbReference type="Proteomes" id="UP000652761"/>
    </source>
</evidence>
<evidence type="ECO:0000256" key="1">
    <source>
        <dbReference type="ARBA" id="ARBA00004141"/>
    </source>
</evidence>